<evidence type="ECO:0000256" key="3">
    <source>
        <dbReference type="ARBA" id="ARBA00022692"/>
    </source>
</evidence>
<feature type="transmembrane region" description="Helical" evidence="6">
    <location>
        <begin position="12"/>
        <end position="35"/>
    </location>
</feature>
<feature type="transmembrane region" description="Helical" evidence="6">
    <location>
        <begin position="134"/>
        <end position="151"/>
    </location>
</feature>
<dbReference type="InterPro" id="IPR052954">
    <property type="entry name" value="GPCR-Ligand_Int"/>
</dbReference>
<evidence type="ECO:0000256" key="1">
    <source>
        <dbReference type="ARBA" id="ARBA00004370"/>
    </source>
</evidence>
<feature type="transmembrane region" description="Helical" evidence="6">
    <location>
        <begin position="247"/>
        <end position="268"/>
    </location>
</feature>
<dbReference type="PRINTS" id="PR00237">
    <property type="entry name" value="GPCRRHODOPSN"/>
</dbReference>
<comment type="caution">
    <text evidence="8">The sequence shown here is derived from an EMBL/GenBank/DDBJ whole genome shotgun (WGS) entry which is preliminary data.</text>
</comment>
<dbReference type="Proteomes" id="UP001642540">
    <property type="component" value="Unassembled WGS sequence"/>
</dbReference>
<feature type="transmembrane region" description="Helical" evidence="6">
    <location>
        <begin position="199"/>
        <end position="227"/>
    </location>
</feature>
<keyword evidence="5 6" id="KW-0472">Membrane</keyword>
<dbReference type="EMBL" id="CAXLJM020000023">
    <property type="protein sequence ID" value="CAL8089498.1"/>
    <property type="molecule type" value="Genomic_DNA"/>
</dbReference>
<keyword evidence="3 6" id="KW-0812">Transmembrane</keyword>
<evidence type="ECO:0000256" key="6">
    <source>
        <dbReference type="SAM" id="Phobius"/>
    </source>
</evidence>
<sequence length="362" mass="41602">MAKVTTSIDFLPLGLALLIICVLGVMGNILCAIVLSRARMRSTYSILTLGLTFCDALYLLTKLIRYGLLSMFVYFDIFDWYTEIFYPIVGPHLRAITFTAHTGSTYFTMIVAIDRYISINWPVEARFLCTRRRAVVSMIGVFLFSILYNIPRWFEFHTEDFPCPKADLNNDNATSLSSCTVYKMEQSQLRSDPEYKLYYIFWSYFVIMFLVPFTSLSYFNFTIFTAIKRSSKARQKMTSQQKRDASFALMLFSVVIVFLVCSVDYLILDILSYLRIPYDSFWDKLGNFLLSLNSAANFIIYCAFGKKFRKEFFLFLNEISGGRWYADEVASTSKIYTNSAVSGTDNTTVTKVQNTATAITLL</sequence>
<reference evidence="8 9" key="1">
    <citation type="submission" date="2024-08" db="EMBL/GenBank/DDBJ databases">
        <authorList>
            <person name="Cucini C."/>
            <person name="Frati F."/>
        </authorList>
    </citation>
    <scope>NUCLEOTIDE SEQUENCE [LARGE SCALE GENOMIC DNA]</scope>
</reference>
<dbReference type="Pfam" id="PF00001">
    <property type="entry name" value="7tm_1"/>
    <property type="match status" value="1"/>
</dbReference>
<feature type="transmembrane region" description="Helical" evidence="6">
    <location>
        <begin position="56"/>
        <end position="75"/>
    </location>
</feature>
<dbReference type="PANTHER" id="PTHR46641:SF2">
    <property type="entry name" value="FMRFAMIDE RECEPTOR"/>
    <property type="match status" value="1"/>
</dbReference>
<dbReference type="SUPFAM" id="SSF81321">
    <property type="entry name" value="Family A G protein-coupled receptor-like"/>
    <property type="match status" value="1"/>
</dbReference>
<evidence type="ECO:0000256" key="4">
    <source>
        <dbReference type="ARBA" id="ARBA00022989"/>
    </source>
</evidence>
<dbReference type="InterPro" id="IPR000276">
    <property type="entry name" value="GPCR_Rhodpsn"/>
</dbReference>
<evidence type="ECO:0000259" key="7">
    <source>
        <dbReference type="PROSITE" id="PS50262"/>
    </source>
</evidence>
<comment type="similarity">
    <text evidence="2">Belongs to the G-protein coupled receptor 1 family.</text>
</comment>
<feature type="transmembrane region" description="Helical" evidence="6">
    <location>
        <begin position="95"/>
        <end position="113"/>
    </location>
</feature>
<dbReference type="Gene3D" id="1.20.1070.10">
    <property type="entry name" value="Rhodopsin 7-helix transmembrane proteins"/>
    <property type="match status" value="1"/>
</dbReference>
<dbReference type="CDD" id="cd14978">
    <property type="entry name" value="7tmA_FMRFamide_R-like"/>
    <property type="match status" value="1"/>
</dbReference>
<feature type="domain" description="G-protein coupled receptors family 1 profile" evidence="7">
    <location>
        <begin position="27"/>
        <end position="301"/>
    </location>
</feature>
<comment type="subcellular location">
    <subcellularLocation>
        <location evidence="1">Membrane</location>
    </subcellularLocation>
</comment>
<feature type="transmembrane region" description="Helical" evidence="6">
    <location>
        <begin position="288"/>
        <end position="304"/>
    </location>
</feature>
<proteinExistence type="inferred from homology"/>
<evidence type="ECO:0000313" key="8">
    <source>
        <dbReference type="EMBL" id="CAL8089498.1"/>
    </source>
</evidence>
<keyword evidence="9" id="KW-1185">Reference proteome</keyword>
<organism evidence="8 9">
    <name type="scientific">Orchesella dallaii</name>
    <dbReference type="NCBI Taxonomy" id="48710"/>
    <lineage>
        <taxon>Eukaryota</taxon>
        <taxon>Metazoa</taxon>
        <taxon>Ecdysozoa</taxon>
        <taxon>Arthropoda</taxon>
        <taxon>Hexapoda</taxon>
        <taxon>Collembola</taxon>
        <taxon>Entomobryomorpha</taxon>
        <taxon>Entomobryoidea</taxon>
        <taxon>Orchesellidae</taxon>
        <taxon>Orchesellinae</taxon>
        <taxon>Orchesella</taxon>
    </lineage>
</organism>
<gene>
    <name evidence="8" type="ORF">ODALV1_LOCUS7394</name>
</gene>
<accession>A0ABP1Q9B2</accession>
<dbReference type="InterPro" id="IPR017452">
    <property type="entry name" value="GPCR_Rhodpsn_7TM"/>
</dbReference>
<evidence type="ECO:0000256" key="5">
    <source>
        <dbReference type="ARBA" id="ARBA00023136"/>
    </source>
</evidence>
<protein>
    <recommendedName>
        <fullName evidence="7">G-protein coupled receptors family 1 profile domain-containing protein</fullName>
    </recommendedName>
</protein>
<evidence type="ECO:0000256" key="2">
    <source>
        <dbReference type="ARBA" id="ARBA00010663"/>
    </source>
</evidence>
<dbReference type="PANTHER" id="PTHR46641">
    <property type="entry name" value="FMRFAMIDE RECEPTOR-RELATED"/>
    <property type="match status" value="1"/>
</dbReference>
<evidence type="ECO:0000313" key="9">
    <source>
        <dbReference type="Proteomes" id="UP001642540"/>
    </source>
</evidence>
<name>A0ABP1Q9B2_9HEXA</name>
<dbReference type="PROSITE" id="PS50262">
    <property type="entry name" value="G_PROTEIN_RECEP_F1_2"/>
    <property type="match status" value="1"/>
</dbReference>
<keyword evidence="4 6" id="KW-1133">Transmembrane helix</keyword>